<proteinExistence type="inferred from homology"/>
<reference evidence="8 9" key="1">
    <citation type="journal article" date="2022" name="Front. Microbiol.">
        <title>Male-killing mechanisms vary between Spiroplasma species.</title>
        <authorList>
            <person name="Arai H."/>
            <person name="Inoue M."/>
            <person name="Kageyama D."/>
        </authorList>
    </citation>
    <scope>NUCLEOTIDE SEQUENCE [LARGE SCALE GENOMIC DNA]</scope>
    <source>
        <strain evidence="9">sHm</strain>
    </source>
</reference>
<dbReference type="PANTHER" id="PTHR11265:SF0">
    <property type="entry name" value="12S RRNA N4-METHYLCYTIDINE METHYLTRANSFERASE"/>
    <property type="match status" value="1"/>
</dbReference>
<dbReference type="NCBIfam" id="TIGR00006">
    <property type="entry name" value="16S rRNA (cytosine(1402)-N(4))-methyltransferase RsmH"/>
    <property type="match status" value="1"/>
</dbReference>
<organism evidence="8 9">
    <name type="scientific">Spiroplasma ixodetis</name>
    <dbReference type="NCBI Taxonomy" id="2141"/>
    <lineage>
        <taxon>Bacteria</taxon>
        <taxon>Bacillati</taxon>
        <taxon>Mycoplasmatota</taxon>
        <taxon>Mollicutes</taxon>
        <taxon>Entomoplasmatales</taxon>
        <taxon>Spiroplasmataceae</taxon>
        <taxon>Spiroplasma</taxon>
    </lineage>
</organism>
<dbReference type="EC" id="2.1.1.199" evidence="7"/>
<keyword evidence="2 7" id="KW-0963">Cytoplasm</keyword>
<keyword evidence="9" id="KW-1185">Reference proteome</keyword>
<dbReference type="SUPFAM" id="SSF53335">
    <property type="entry name" value="S-adenosyl-L-methionine-dependent methyltransferases"/>
    <property type="match status" value="1"/>
</dbReference>
<dbReference type="Proteomes" id="UP001163387">
    <property type="component" value="Chromosome"/>
</dbReference>
<feature type="binding site" evidence="7">
    <location>
        <position position="82"/>
    </location>
    <ligand>
        <name>S-adenosyl-L-methionine</name>
        <dbReference type="ChEBI" id="CHEBI:59789"/>
    </ligand>
</feature>
<dbReference type="InterPro" id="IPR023397">
    <property type="entry name" value="SAM-dep_MeTrfase_MraW_recog"/>
</dbReference>
<evidence type="ECO:0000256" key="5">
    <source>
        <dbReference type="ARBA" id="ARBA00022679"/>
    </source>
</evidence>
<sequence length="316" mass="36271">MNNINARHISVMLTEAIDFLNIKPDGIYVDCTLGWAGHSKVILSKLTSGKLYAFDQDQMAIDNSKIILKDFKDKYEIIKSNFANIQSELLKRNITKVDGILYDLGISSPQVDEDIRGFSYMKDAKLDMRMDQSQKLNAWDIVNNYNYEQLKTIIKNYGEEVFASSIAKNIIKTRTFQPIDTTLQLVTIIKKSLPVRVLNKHHHPAKKTFQALRIAVNNELETLKSSLKQSLKLLNSNGRIVVISFHSLEDRIVKQTFNEVLIDPQAQLYAKLPVHNNWKTKYQLIIKKPITPKPDEINKNPRARSAKLRVITYIDS</sequence>
<dbReference type="RefSeq" id="WP_281748123.1">
    <property type="nucleotide sequence ID" value="NZ_AP026933.1"/>
</dbReference>
<feature type="binding site" evidence="7">
    <location>
        <position position="103"/>
    </location>
    <ligand>
        <name>S-adenosyl-L-methionine</name>
        <dbReference type="ChEBI" id="CHEBI:59789"/>
    </ligand>
</feature>
<dbReference type="EMBL" id="AP026933">
    <property type="protein sequence ID" value="BDT04268.1"/>
    <property type="molecule type" value="Genomic_DNA"/>
</dbReference>
<name>A0ABM8BWL5_9MOLU</name>
<dbReference type="Gene3D" id="3.40.50.150">
    <property type="entry name" value="Vaccinia Virus protein VP39"/>
    <property type="match status" value="1"/>
</dbReference>
<comment type="subcellular location">
    <subcellularLocation>
        <location evidence="7">Cytoplasm</location>
    </subcellularLocation>
</comment>
<dbReference type="SUPFAM" id="SSF81799">
    <property type="entry name" value="Putative methyltransferase TM0872, insert domain"/>
    <property type="match status" value="1"/>
</dbReference>
<feature type="binding site" evidence="7">
    <location>
        <begin position="36"/>
        <end position="38"/>
    </location>
    <ligand>
        <name>S-adenosyl-L-methionine</name>
        <dbReference type="ChEBI" id="CHEBI:59789"/>
    </ligand>
</feature>
<evidence type="ECO:0000313" key="8">
    <source>
        <dbReference type="EMBL" id="BDT04268.1"/>
    </source>
</evidence>
<keyword evidence="3 7" id="KW-0698">rRNA processing</keyword>
<dbReference type="HAMAP" id="MF_01007">
    <property type="entry name" value="16SrRNA_methyltr_H"/>
    <property type="match status" value="1"/>
</dbReference>
<dbReference type="InterPro" id="IPR002903">
    <property type="entry name" value="RsmH"/>
</dbReference>
<evidence type="ECO:0000256" key="4">
    <source>
        <dbReference type="ARBA" id="ARBA00022603"/>
    </source>
</evidence>
<dbReference type="PIRSF" id="PIRSF004486">
    <property type="entry name" value="MraW"/>
    <property type="match status" value="1"/>
</dbReference>
<gene>
    <name evidence="7 8" type="primary">rsmH</name>
    <name evidence="8" type="ORF">SHM_19140</name>
</gene>
<keyword evidence="5 7" id="KW-0808">Transferase</keyword>
<dbReference type="PANTHER" id="PTHR11265">
    <property type="entry name" value="S-ADENOSYL-METHYLTRANSFERASE MRAW"/>
    <property type="match status" value="1"/>
</dbReference>
<evidence type="ECO:0000256" key="7">
    <source>
        <dbReference type="HAMAP-Rule" id="MF_01007"/>
    </source>
</evidence>
<evidence type="ECO:0000256" key="6">
    <source>
        <dbReference type="ARBA" id="ARBA00022691"/>
    </source>
</evidence>
<evidence type="ECO:0000256" key="2">
    <source>
        <dbReference type="ARBA" id="ARBA00022490"/>
    </source>
</evidence>
<comment type="catalytic activity">
    <reaction evidence="7">
        <text>cytidine(1402) in 16S rRNA + S-adenosyl-L-methionine = N(4)-methylcytidine(1402) in 16S rRNA + S-adenosyl-L-homocysteine + H(+)</text>
        <dbReference type="Rhea" id="RHEA:42928"/>
        <dbReference type="Rhea" id="RHEA-COMP:10286"/>
        <dbReference type="Rhea" id="RHEA-COMP:10287"/>
        <dbReference type="ChEBI" id="CHEBI:15378"/>
        <dbReference type="ChEBI" id="CHEBI:57856"/>
        <dbReference type="ChEBI" id="CHEBI:59789"/>
        <dbReference type="ChEBI" id="CHEBI:74506"/>
        <dbReference type="ChEBI" id="CHEBI:82748"/>
        <dbReference type="EC" id="2.1.1.199"/>
    </reaction>
</comment>
<protein>
    <recommendedName>
        <fullName evidence="7">Ribosomal RNA small subunit methyltransferase H</fullName>
        <ecNumber evidence="7">2.1.1.199</ecNumber>
    </recommendedName>
    <alternativeName>
        <fullName evidence="7">16S rRNA m(4)C1402 methyltransferase</fullName>
    </alternativeName>
    <alternativeName>
        <fullName evidence="7">rRNA (cytosine-N(4)-)-methyltransferase RsmH</fullName>
    </alternativeName>
</protein>
<keyword evidence="6 7" id="KW-0949">S-adenosyl-L-methionine</keyword>
<dbReference type="InterPro" id="IPR029063">
    <property type="entry name" value="SAM-dependent_MTases_sf"/>
</dbReference>
<feature type="binding site" evidence="7">
    <location>
        <position position="55"/>
    </location>
    <ligand>
        <name>S-adenosyl-L-methionine</name>
        <dbReference type="ChEBI" id="CHEBI:59789"/>
    </ligand>
</feature>
<dbReference type="GO" id="GO:0008168">
    <property type="term" value="F:methyltransferase activity"/>
    <property type="evidence" value="ECO:0007669"/>
    <property type="project" value="UniProtKB-KW"/>
</dbReference>
<dbReference type="GO" id="GO:0032259">
    <property type="term" value="P:methylation"/>
    <property type="evidence" value="ECO:0007669"/>
    <property type="project" value="UniProtKB-KW"/>
</dbReference>
<evidence type="ECO:0000256" key="3">
    <source>
        <dbReference type="ARBA" id="ARBA00022552"/>
    </source>
</evidence>
<comment type="similarity">
    <text evidence="1 7">Belongs to the methyltransferase superfamily. RsmH family.</text>
</comment>
<evidence type="ECO:0000256" key="1">
    <source>
        <dbReference type="ARBA" id="ARBA00010396"/>
    </source>
</evidence>
<dbReference type="Pfam" id="PF01795">
    <property type="entry name" value="Methyltransf_5"/>
    <property type="match status" value="1"/>
</dbReference>
<comment type="function">
    <text evidence="7">Specifically methylates the N4 position of cytidine in position 1402 (C1402) of 16S rRNA.</text>
</comment>
<dbReference type="Gene3D" id="1.10.150.170">
    <property type="entry name" value="Putative methyltransferase TM0872, insert domain"/>
    <property type="match status" value="1"/>
</dbReference>
<keyword evidence="4 7" id="KW-0489">Methyltransferase</keyword>
<feature type="binding site" evidence="7">
    <location>
        <position position="110"/>
    </location>
    <ligand>
        <name>S-adenosyl-L-methionine</name>
        <dbReference type="ChEBI" id="CHEBI:59789"/>
    </ligand>
</feature>
<accession>A0ABM8BWL5</accession>
<evidence type="ECO:0000313" key="9">
    <source>
        <dbReference type="Proteomes" id="UP001163387"/>
    </source>
</evidence>